<comment type="caution">
    <text evidence="6">The sequence shown here is derived from an EMBL/GenBank/DDBJ whole genome shotgun (WGS) entry which is preliminary data.</text>
</comment>
<evidence type="ECO:0000256" key="5">
    <source>
        <dbReference type="SAM" id="Phobius"/>
    </source>
</evidence>
<dbReference type="GO" id="GO:0006457">
    <property type="term" value="P:protein folding"/>
    <property type="evidence" value="ECO:0007669"/>
    <property type="project" value="InterPro"/>
</dbReference>
<dbReference type="AlphaFoldDB" id="A0A0F3NPG2"/>
<accession>A0A0F3NPG2</accession>
<protein>
    <submittedName>
        <fullName evidence="6">Disulfide bond formation DsbB family protein</fullName>
    </submittedName>
</protein>
<gene>
    <name evidence="6" type="ORF">NLO413_1031</name>
</gene>
<comment type="subcellular location">
    <subcellularLocation>
        <location evidence="1">Membrane</location>
        <topology evidence="1">Multi-pass membrane protein</topology>
    </subcellularLocation>
</comment>
<feature type="transmembrane region" description="Helical" evidence="5">
    <location>
        <begin position="59"/>
        <end position="79"/>
    </location>
</feature>
<dbReference type="SUPFAM" id="SSF158442">
    <property type="entry name" value="DsbB-like"/>
    <property type="match status" value="1"/>
</dbReference>
<sequence length="152" mass="17369">MKIYNKLFLLLSVIALITAYISQFIFGFIPCRLCIYERIPYFIIIILCIVSLFVKHKVVFVSICLCYIVNALISIYHMGLEYGWFFDVLGCSSNVDLNNLSFDDIKNNLLNTNIAYCNVPSFIFLGISMAGWNFIYSMVCLLSGVCLFSKDT</sequence>
<evidence type="ECO:0000313" key="7">
    <source>
        <dbReference type="Proteomes" id="UP000033562"/>
    </source>
</evidence>
<feature type="transmembrane region" description="Helical" evidence="5">
    <location>
        <begin position="35"/>
        <end position="54"/>
    </location>
</feature>
<keyword evidence="2 5" id="KW-0812">Transmembrane</keyword>
<dbReference type="InterPro" id="IPR024199">
    <property type="entry name" value="Uncharacterised_DsbB"/>
</dbReference>
<evidence type="ECO:0000256" key="3">
    <source>
        <dbReference type="ARBA" id="ARBA00022989"/>
    </source>
</evidence>
<dbReference type="GO" id="GO:0015035">
    <property type="term" value="F:protein-disulfide reductase activity"/>
    <property type="evidence" value="ECO:0007669"/>
    <property type="project" value="InterPro"/>
</dbReference>
<evidence type="ECO:0000313" key="6">
    <source>
        <dbReference type="EMBL" id="KJV69631.1"/>
    </source>
</evidence>
<dbReference type="PIRSF" id="PIRSF033913">
    <property type="entry name" value="S-S_format_DsbB"/>
    <property type="match status" value="1"/>
</dbReference>
<keyword evidence="4 5" id="KW-0472">Membrane</keyword>
<evidence type="ECO:0000256" key="4">
    <source>
        <dbReference type="ARBA" id="ARBA00023136"/>
    </source>
</evidence>
<dbReference type="OrthoDB" id="9808637at2"/>
<dbReference type="InterPro" id="IPR023380">
    <property type="entry name" value="DsbB-like_sf"/>
</dbReference>
<keyword evidence="3 5" id="KW-1133">Transmembrane helix</keyword>
<name>A0A0F3NPG2_9RICK</name>
<evidence type="ECO:0000256" key="2">
    <source>
        <dbReference type="ARBA" id="ARBA00022692"/>
    </source>
</evidence>
<reference evidence="6 7" key="1">
    <citation type="submission" date="2015-02" db="EMBL/GenBank/DDBJ databases">
        <title>Genome Sequencing of Rickettsiales.</title>
        <authorList>
            <person name="Daugherty S.C."/>
            <person name="Su Q."/>
            <person name="Abolude K."/>
            <person name="Beier-Sexton M."/>
            <person name="Carlyon J.A."/>
            <person name="Carter R."/>
            <person name="Day N.P."/>
            <person name="Dumler S.J."/>
            <person name="Dyachenko V."/>
            <person name="Godinez A."/>
            <person name="Kurtti T.J."/>
            <person name="Lichay M."/>
            <person name="Mullins K.E."/>
            <person name="Ott S."/>
            <person name="Pappas-Brown V."/>
            <person name="Paris D.H."/>
            <person name="Patel P."/>
            <person name="Richards A.L."/>
            <person name="Sadzewicz L."/>
            <person name="Sears K."/>
            <person name="Seidman D."/>
            <person name="Sengamalay N."/>
            <person name="Stenos J."/>
            <person name="Tallon L.J."/>
            <person name="Vincent G."/>
            <person name="Fraser C.M."/>
            <person name="Munderloh U."/>
            <person name="Dunning-Hotopp J.C."/>
        </authorList>
    </citation>
    <scope>NUCLEOTIDE SEQUENCE [LARGE SCALE GENOMIC DNA]</scope>
    <source>
        <strain evidence="6 7">RAC413</strain>
    </source>
</reference>
<dbReference type="STRING" id="1359163.NLO413_1031"/>
<dbReference type="Gene3D" id="1.20.1550.10">
    <property type="entry name" value="DsbB-like"/>
    <property type="match status" value="1"/>
</dbReference>
<dbReference type="Pfam" id="PF02600">
    <property type="entry name" value="DsbB"/>
    <property type="match status" value="1"/>
</dbReference>
<organism evidence="6 7">
    <name type="scientific">Candidatus Neoehrlichia procyonis str. RAC413</name>
    <dbReference type="NCBI Taxonomy" id="1359163"/>
    <lineage>
        <taxon>Bacteria</taxon>
        <taxon>Pseudomonadati</taxon>
        <taxon>Pseudomonadota</taxon>
        <taxon>Alphaproteobacteria</taxon>
        <taxon>Rickettsiales</taxon>
        <taxon>Anaplasmataceae</taxon>
        <taxon>Candidatus Neoehrlichia</taxon>
    </lineage>
</organism>
<keyword evidence="7" id="KW-1185">Reference proteome</keyword>
<evidence type="ECO:0000256" key="1">
    <source>
        <dbReference type="ARBA" id="ARBA00004141"/>
    </source>
</evidence>
<proteinExistence type="predicted"/>
<feature type="transmembrane region" description="Helical" evidence="5">
    <location>
        <begin position="7"/>
        <end position="29"/>
    </location>
</feature>
<dbReference type="Proteomes" id="UP000033562">
    <property type="component" value="Unassembled WGS sequence"/>
</dbReference>
<dbReference type="RefSeq" id="WP_045809299.1">
    <property type="nucleotide sequence ID" value="NZ_LANX01000001.1"/>
</dbReference>
<feature type="transmembrane region" description="Helical" evidence="5">
    <location>
        <begin position="122"/>
        <end position="148"/>
    </location>
</feature>
<dbReference type="EMBL" id="LANX01000001">
    <property type="protein sequence ID" value="KJV69631.1"/>
    <property type="molecule type" value="Genomic_DNA"/>
</dbReference>
<dbReference type="InterPro" id="IPR003752">
    <property type="entry name" value="DiS_bond_form_DsbB/BdbC"/>
</dbReference>
<dbReference type="GO" id="GO:0016020">
    <property type="term" value="C:membrane"/>
    <property type="evidence" value="ECO:0007669"/>
    <property type="project" value="UniProtKB-SubCell"/>
</dbReference>